<feature type="domain" description="RNA polymerase sigma-70 region 2" evidence="6">
    <location>
        <begin position="6"/>
        <end position="51"/>
    </location>
</feature>
<dbReference type="GO" id="GO:0006352">
    <property type="term" value="P:DNA-templated transcription initiation"/>
    <property type="evidence" value="ECO:0007669"/>
    <property type="project" value="InterPro"/>
</dbReference>
<protein>
    <submittedName>
        <fullName evidence="8">RNA polymerase subunit sigma-24</fullName>
    </submittedName>
</protein>
<dbReference type="SUPFAM" id="SSF88659">
    <property type="entry name" value="Sigma3 and sigma4 domains of RNA polymerase sigma factors"/>
    <property type="match status" value="1"/>
</dbReference>
<name>A0A1Q4P131_SERMA</name>
<dbReference type="EMBL" id="MJAO01000009">
    <property type="protein sequence ID" value="OKB66820.1"/>
    <property type="molecule type" value="Genomic_DNA"/>
</dbReference>
<evidence type="ECO:0000256" key="5">
    <source>
        <dbReference type="SAM" id="MobiDB-lite"/>
    </source>
</evidence>
<evidence type="ECO:0000256" key="2">
    <source>
        <dbReference type="ARBA" id="ARBA00023015"/>
    </source>
</evidence>
<dbReference type="InterPro" id="IPR014284">
    <property type="entry name" value="RNA_pol_sigma-70_dom"/>
</dbReference>
<dbReference type="InterPro" id="IPR013324">
    <property type="entry name" value="RNA_pol_sigma_r3/r4-like"/>
</dbReference>
<comment type="similarity">
    <text evidence="1">Belongs to the sigma-70 factor family. ECF subfamily.</text>
</comment>
<evidence type="ECO:0000256" key="1">
    <source>
        <dbReference type="ARBA" id="ARBA00010641"/>
    </source>
</evidence>
<evidence type="ECO:0000313" key="9">
    <source>
        <dbReference type="Proteomes" id="UP000185770"/>
    </source>
</evidence>
<evidence type="ECO:0000313" key="8">
    <source>
        <dbReference type="EMBL" id="OKB66820.1"/>
    </source>
</evidence>
<dbReference type="InterPro" id="IPR039425">
    <property type="entry name" value="RNA_pol_sigma-70-like"/>
</dbReference>
<gene>
    <name evidence="8" type="ORF">BHU62_11105</name>
</gene>
<evidence type="ECO:0000259" key="6">
    <source>
        <dbReference type="Pfam" id="PF04542"/>
    </source>
</evidence>
<dbReference type="InterPro" id="IPR007627">
    <property type="entry name" value="RNA_pol_sigma70_r2"/>
</dbReference>
<feature type="domain" description="RNA polymerase sigma factor 70 region 4 type 2" evidence="7">
    <location>
        <begin position="80"/>
        <end position="131"/>
    </location>
</feature>
<reference evidence="8 9" key="1">
    <citation type="submission" date="2016-09" db="EMBL/GenBank/DDBJ databases">
        <title>Serratia marcescens MSU-97 and epiphytic antimycotic-producing bacteria.</title>
        <authorList>
            <person name="Matilla M.A."/>
        </authorList>
    </citation>
    <scope>NUCLEOTIDE SEQUENCE [LARGE SCALE GENOMIC DNA]</scope>
    <source>
        <strain evidence="8 9">MSU-97</strain>
    </source>
</reference>
<dbReference type="PANTHER" id="PTHR43133">
    <property type="entry name" value="RNA POLYMERASE ECF-TYPE SIGMA FACTO"/>
    <property type="match status" value="1"/>
</dbReference>
<dbReference type="AlphaFoldDB" id="A0A1Q4P131"/>
<evidence type="ECO:0000256" key="3">
    <source>
        <dbReference type="ARBA" id="ARBA00023082"/>
    </source>
</evidence>
<dbReference type="InterPro" id="IPR036388">
    <property type="entry name" value="WH-like_DNA-bd_sf"/>
</dbReference>
<dbReference type="NCBIfam" id="TIGR02937">
    <property type="entry name" value="sigma70-ECF"/>
    <property type="match status" value="1"/>
</dbReference>
<dbReference type="Proteomes" id="UP000185770">
    <property type="component" value="Unassembled WGS sequence"/>
</dbReference>
<dbReference type="Gene3D" id="1.10.1740.10">
    <property type="match status" value="1"/>
</dbReference>
<keyword evidence="4" id="KW-0804">Transcription</keyword>
<accession>A0A1Q4P131</accession>
<dbReference type="SUPFAM" id="SSF88946">
    <property type="entry name" value="Sigma2 domain of RNA polymerase sigma factors"/>
    <property type="match status" value="1"/>
</dbReference>
<proteinExistence type="inferred from homology"/>
<keyword evidence="3" id="KW-0731">Sigma factor</keyword>
<evidence type="ECO:0000259" key="7">
    <source>
        <dbReference type="Pfam" id="PF08281"/>
    </source>
</evidence>
<dbReference type="InterPro" id="IPR013325">
    <property type="entry name" value="RNA_pol_sigma_r2"/>
</dbReference>
<comment type="caution">
    <text evidence="8">The sequence shown here is derived from an EMBL/GenBank/DDBJ whole genome shotgun (WGS) entry which is preliminary data.</text>
</comment>
<organism evidence="8 9">
    <name type="scientific">Serratia marcescens</name>
    <dbReference type="NCBI Taxonomy" id="615"/>
    <lineage>
        <taxon>Bacteria</taxon>
        <taxon>Pseudomonadati</taxon>
        <taxon>Pseudomonadota</taxon>
        <taxon>Gammaproteobacteria</taxon>
        <taxon>Enterobacterales</taxon>
        <taxon>Yersiniaceae</taxon>
        <taxon>Serratia</taxon>
    </lineage>
</organism>
<dbReference type="GO" id="GO:0016987">
    <property type="term" value="F:sigma factor activity"/>
    <property type="evidence" value="ECO:0007669"/>
    <property type="project" value="UniProtKB-KW"/>
</dbReference>
<feature type="region of interest" description="Disordered" evidence="5">
    <location>
        <begin position="135"/>
        <end position="157"/>
    </location>
</feature>
<evidence type="ECO:0000256" key="4">
    <source>
        <dbReference type="ARBA" id="ARBA00023163"/>
    </source>
</evidence>
<dbReference type="GO" id="GO:0003677">
    <property type="term" value="F:DNA binding"/>
    <property type="evidence" value="ECO:0007669"/>
    <property type="project" value="InterPro"/>
</dbReference>
<dbReference type="Pfam" id="PF04542">
    <property type="entry name" value="Sigma70_r2"/>
    <property type="match status" value="1"/>
</dbReference>
<dbReference type="Gene3D" id="1.10.10.10">
    <property type="entry name" value="Winged helix-like DNA-binding domain superfamily/Winged helix DNA-binding domain"/>
    <property type="match status" value="1"/>
</dbReference>
<sequence>MLSHRRDVADDLVQATCVRALERAAQFTPGSHLDRWLFSILHSIWVNEVRALHLRQGQGCMAAEELGDADNGEQPIWAHEVMRQMNRLPEAQRNALFLVYIEGLSYREAAEVLAVPIGTIMSRLATARLTLAGDSQLQTDDSHRRKNPSAPIPRRHR</sequence>
<dbReference type="Pfam" id="PF08281">
    <property type="entry name" value="Sigma70_r4_2"/>
    <property type="match status" value="1"/>
</dbReference>
<dbReference type="InterPro" id="IPR013249">
    <property type="entry name" value="RNA_pol_sigma70_r4_t2"/>
</dbReference>
<dbReference type="CDD" id="cd06171">
    <property type="entry name" value="Sigma70_r4"/>
    <property type="match status" value="1"/>
</dbReference>
<dbReference type="PANTHER" id="PTHR43133:SF25">
    <property type="entry name" value="RNA POLYMERASE SIGMA FACTOR RFAY-RELATED"/>
    <property type="match status" value="1"/>
</dbReference>
<keyword evidence="2" id="KW-0805">Transcription regulation</keyword>